<dbReference type="GO" id="GO:0004803">
    <property type="term" value="F:transposase activity"/>
    <property type="evidence" value="ECO:0007669"/>
    <property type="project" value="InterPro"/>
</dbReference>
<sequence length="56" mass="6695">MNKVASDSYSLYEQFVPREKHLQSKLETFTIEGYDSLFRHFLARMRRKSKGIANLR</sequence>
<dbReference type="GO" id="GO:0003677">
    <property type="term" value="F:DNA binding"/>
    <property type="evidence" value="ECO:0007669"/>
    <property type="project" value="InterPro"/>
</dbReference>
<dbReference type="EMBL" id="SNRY01003437">
    <property type="protein sequence ID" value="KAA6320984.1"/>
    <property type="molecule type" value="Genomic_DNA"/>
</dbReference>
<name>A0A5J4QJA8_9ZZZZ</name>
<accession>A0A5J4QJA8</accession>
<protein>
    <submittedName>
        <fullName evidence="1">Uncharacterized protein</fullName>
    </submittedName>
</protein>
<evidence type="ECO:0000313" key="1">
    <source>
        <dbReference type="EMBL" id="KAA6320984.1"/>
    </source>
</evidence>
<dbReference type="Pfam" id="PF03400">
    <property type="entry name" value="DDE_Tnp_IS1"/>
    <property type="match status" value="1"/>
</dbReference>
<dbReference type="GO" id="GO:0006313">
    <property type="term" value="P:DNA transposition"/>
    <property type="evidence" value="ECO:0007669"/>
    <property type="project" value="InterPro"/>
</dbReference>
<proteinExistence type="predicted"/>
<organism evidence="1">
    <name type="scientific">termite gut metagenome</name>
    <dbReference type="NCBI Taxonomy" id="433724"/>
    <lineage>
        <taxon>unclassified sequences</taxon>
        <taxon>metagenomes</taxon>
        <taxon>organismal metagenomes</taxon>
    </lineage>
</organism>
<comment type="caution">
    <text evidence="1">The sequence shown here is derived from an EMBL/GenBank/DDBJ whole genome shotgun (WGS) entry which is preliminary data.</text>
</comment>
<reference evidence="1" key="1">
    <citation type="submission" date="2019-03" db="EMBL/GenBank/DDBJ databases">
        <title>Single cell metagenomics reveals metabolic interactions within the superorganism composed of flagellate Streblomastix strix and complex community of Bacteroidetes bacteria on its surface.</title>
        <authorList>
            <person name="Treitli S.C."/>
            <person name="Kolisko M."/>
            <person name="Husnik F."/>
            <person name="Keeling P."/>
            <person name="Hampl V."/>
        </authorList>
    </citation>
    <scope>NUCLEOTIDE SEQUENCE</scope>
    <source>
        <strain evidence="1">STM</strain>
    </source>
</reference>
<dbReference type="InterPro" id="IPR005063">
    <property type="entry name" value="Transposase_27"/>
</dbReference>
<dbReference type="AlphaFoldDB" id="A0A5J4QJA8"/>
<gene>
    <name evidence="1" type="ORF">EZS27_029311</name>
</gene>